<dbReference type="EMBL" id="LC066397">
    <property type="protein sequence ID" value="BAT31161.1"/>
    <property type="molecule type" value="Genomic_DNA"/>
</dbReference>
<dbReference type="InterPro" id="IPR051128">
    <property type="entry name" value="EgtD_Methyltrsf_superfamily"/>
</dbReference>
<dbReference type="InterPro" id="IPR029063">
    <property type="entry name" value="SAM-dependent_MTases_sf"/>
</dbReference>
<dbReference type="PIRSF" id="PIRSF018005">
    <property type="entry name" value="UCP018005"/>
    <property type="match status" value="1"/>
</dbReference>
<keyword evidence="2" id="KW-0808">Transferase</keyword>
<dbReference type="PANTHER" id="PTHR43397">
    <property type="entry name" value="ERGOTHIONEINE BIOSYNTHESIS PROTEIN 1"/>
    <property type="match status" value="1"/>
</dbReference>
<feature type="domain" description="Histidine-specific methyltransferase SAM-dependent" evidence="3">
    <location>
        <begin position="16"/>
        <end position="314"/>
    </location>
</feature>
<dbReference type="AlphaFoldDB" id="A0A0N7KZ03"/>
<dbReference type="Pfam" id="PF10017">
    <property type="entry name" value="Methyltransf_33"/>
    <property type="match status" value="1"/>
</dbReference>
<dbReference type="InterPro" id="IPR017804">
    <property type="entry name" value="MeTrfase_EgtD-like"/>
</dbReference>
<dbReference type="SUPFAM" id="SSF53335">
    <property type="entry name" value="S-adenosyl-L-methionine-dependent methyltransferases"/>
    <property type="match status" value="1"/>
</dbReference>
<dbReference type="NCBIfam" id="TIGR03438">
    <property type="entry name" value="egtD_ergothio"/>
    <property type="match status" value="1"/>
</dbReference>
<name>A0A0N7KZ03_9HYPH</name>
<reference evidence="4" key="1">
    <citation type="journal article" date="2015" name="Proc. Natl. Acad. Sci. U.S.A.">
        <title>Bacterial clade with the ribosomal RNA operon on a small plasmid rather than the chromosome.</title>
        <authorList>
            <person name="Anda M."/>
            <person name="Ohtsubo Y."/>
            <person name="Okubo T."/>
            <person name="Sugawara M."/>
            <person name="Nagata Y."/>
            <person name="Tsuda M."/>
            <person name="Minamisawa K."/>
            <person name="Mitsui H."/>
        </authorList>
    </citation>
    <scope>NUCLEOTIDE SEQUENCE</scope>
    <source>
        <strain evidence="4">DSM 15513</strain>
    </source>
</reference>
<evidence type="ECO:0000259" key="3">
    <source>
        <dbReference type="Pfam" id="PF10017"/>
    </source>
</evidence>
<dbReference type="InterPro" id="IPR019257">
    <property type="entry name" value="MeTrfase_dom"/>
</dbReference>
<proteinExistence type="predicted"/>
<dbReference type="GO" id="GO:0008168">
    <property type="term" value="F:methyltransferase activity"/>
    <property type="evidence" value="ECO:0007669"/>
    <property type="project" value="UniProtKB-KW"/>
</dbReference>
<dbReference type="PANTHER" id="PTHR43397:SF1">
    <property type="entry name" value="ERGOTHIONEINE BIOSYNTHESIS PROTEIN 1"/>
    <property type="match status" value="1"/>
</dbReference>
<evidence type="ECO:0000256" key="1">
    <source>
        <dbReference type="ARBA" id="ARBA00022603"/>
    </source>
</evidence>
<evidence type="ECO:0000256" key="2">
    <source>
        <dbReference type="ARBA" id="ARBA00022679"/>
    </source>
</evidence>
<dbReference type="InterPro" id="IPR035094">
    <property type="entry name" value="EgtD"/>
</dbReference>
<dbReference type="GO" id="GO:0032259">
    <property type="term" value="P:methylation"/>
    <property type="evidence" value="ECO:0007669"/>
    <property type="project" value="UniProtKB-KW"/>
</dbReference>
<keyword evidence="1" id="KW-0489">Methyltransferase</keyword>
<evidence type="ECO:0000313" key="4">
    <source>
        <dbReference type="EMBL" id="BAT31161.1"/>
    </source>
</evidence>
<accession>A0A0N7KZ03</accession>
<organism evidence="4">
    <name type="scientific">Fulvimarina pelagi</name>
    <dbReference type="NCBI Taxonomy" id="217511"/>
    <lineage>
        <taxon>Bacteria</taxon>
        <taxon>Pseudomonadati</taxon>
        <taxon>Pseudomonadota</taxon>
        <taxon>Alphaproteobacteria</taxon>
        <taxon>Hyphomicrobiales</taxon>
        <taxon>Aurantimonadaceae</taxon>
        <taxon>Fulvimarina</taxon>
    </lineage>
</organism>
<protein>
    <recommendedName>
        <fullName evidence="3">Histidine-specific methyltransferase SAM-dependent domain-containing protein</fullName>
    </recommendedName>
</protein>
<dbReference type="Gene3D" id="3.40.50.150">
    <property type="entry name" value="Vaccinia Virus protein VP39"/>
    <property type="match status" value="1"/>
</dbReference>
<sequence>MDIVDIDFGQREAFLTDVLEGLSRKQKTLPSRWLYDDEGSELFEAITGVDEYYPTRTETRILNENAAEIGTAFGKDVVLIEYGAGAGVKTEIVLSALETPECYVPVDIAGDFLETSAERLRERFSDLRIRPITADFTADFDLPSDLPGDNRGAFFPGSTLGNLCRKEARALLSRVRGHVGPGGRFVIGIDLKKDIETLLAAYDDKAGVTAAFNLNILTRINRELGGSFDLPSFAHEARWNSEASAVEMHLVCVKSTRAAVGQRTFTFEGGETIHTESSRKYDLDDFATLVNSSGWAVEKSWTDPRSLFAVVALTARSHPGG</sequence>
<dbReference type="RefSeq" id="WP_007065699.1">
    <property type="nucleotide sequence ID" value="NZ_BBWO01000017.1"/>
</dbReference>
<dbReference type="OrthoDB" id="5289726at2"/>